<dbReference type="EC" id="5.6.2.4" evidence="15"/>
<evidence type="ECO:0000256" key="12">
    <source>
        <dbReference type="ARBA" id="ARBA00023235"/>
    </source>
</evidence>
<dbReference type="Gene3D" id="1.10.3170.10">
    <property type="entry name" value="Recbcd, chain B, domain 2"/>
    <property type="match status" value="1"/>
</dbReference>
<keyword evidence="11 15" id="KW-0234">DNA repair</keyword>
<dbReference type="InterPro" id="IPR011335">
    <property type="entry name" value="Restrct_endonuc-II-like"/>
</dbReference>
<reference evidence="20 21" key="1">
    <citation type="submission" date="2018-07" db="EMBL/GenBank/DDBJ databases">
        <title>Marsedoiliclastica nanhaica gen. nov. sp. nov., a novel marine hydrocarbonoclastic bacterium isolated from an in-situ enriched hydrocarbon-degrading consortium in deep-sea sediment.</title>
        <authorList>
            <person name="Dong C."/>
            <person name="Ma T."/>
            <person name="Liu R."/>
            <person name="Shao Z."/>
        </authorList>
    </citation>
    <scope>NUCLEOTIDE SEQUENCE [LARGE SCALE GENOMIC DNA]</scope>
    <source>
        <strain evidence="21">soil36-7</strain>
    </source>
</reference>
<dbReference type="GO" id="GO:0008854">
    <property type="term" value="F:exodeoxyribonuclease V activity"/>
    <property type="evidence" value="ECO:0007669"/>
    <property type="project" value="UniProtKB-EC"/>
</dbReference>
<organism evidence="20 21">
    <name type="scientific">Hydrocarboniclastica marina</name>
    <dbReference type="NCBI Taxonomy" id="2259620"/>
    <lineage>
        <taxon>Bacteria</taxon>
        <taxon>Pseudomonadati</taxon>
        <taxon>Pseudomonadota</taxon>
        <taxon>Gammaproteobacteria</taxon>
        <taxon>Alteromonadales</taxon>
        <taxon>Alteromonadaceae</taxon>
        <taxon>Hydrocarboniclastica</taxon>
    </lineage>
</organism>
<keyword evidence="10 15" id="KW-0238">DNA-binding</keyword>
<dbReference type="NCBIfam" id="TIGR00609">
    <property type="entry name" value="recB"/>
    <property type="match status" value="1"/>
</dbReference>
<keyword evidence="8 15" id="KW-0067">ATP-binding</keyword>
<dbReference type="GO" id="GO:0003677">
    <property type="term" value="F:DNA binding"/>
    <property type="evidence" value="ECO:0007669"/>
    <property type="project" value="UniProtKB-UniRule"/>
</dbReference>
<comment type="catalytic activity">
    <reaction evidence="15">
        <text>Exonucleolytic cleavage (in the presence of ATP) in either 5'- to 3'- or 3'- to 5'-direction to yield 5'-phosphooligonucleotides.</text>
        <dbReference type="EC" id="3.1.11.5"/>
    </reaction>
</comment>
<dbReference type="Pfam" id="PF13361">
    <property type="entry name" value="UvrD_C"/>
    <property type="match status" value="1"/>
</dbReference>
<evidence type="ECO:0000256" key="8">
    <source>
        <dbReference type="ARBA" id="ARBA00022840"/>
    </source>
</evidence>
<sequence length="1217" mass="136442">MSEPLRPLTFPLRGTRLIEASAGTGKTFTIAALYVRLVLNHGGSKSFGRPLTPAEILVVTFTKAATEELRDRIRSNLAAAARMFRGEPVDHPFLAPLRSEYEPEQHLGLARRLELAANSMDDAAIFTIHGWAQRMLRQHAFDSGQAFNTEIEEQLEPLWQEAARDYWRTFAYPLSQTAYAALADALGSADRLAALARHYPRSLHSLDTACYQELAHWEAGCLAQESRARDKWRQEEPGILSWFENALAEGHLNRTSHKDDVVRQQLQELSAWARGETVFIADDHGKLGSRRLKLKKNIALPDFVALEALSDLQDRLMLPDHMSGRLQAHAAAWCHNRVEVQKKRRGSMSFDDMLHHLDQALAGAGGPRLTATIRQHFPVALIDEFQDTDPEQYRIFRQVYSQREDLGFFMIGDPKQAIYGFRGADIYTYLAARRDSKGQHFTLDTNFRSVPPLVAGVNQVFEYAGRRPQGAFLLGDEIPFESVGSREKPDELQWNGRPLAGLTFWSHPGLGFSNKSDYLAALANSCASEIRRMLGAARAGEARFSNPRRPLQPSDFAILVRDFNEAGAIRTALAQRGLRSAYLSDRESVFACAEATDLLMWLRAVAEAERESLVRDALASRTLNLDLAQLDVHNENELAWEARIEQFRGYRVLWQQRGVLPLMRRFLEDFDVPRRLLAQADGERSLTNLLHLAELLQSQASQLDGEQALIRFLADQIDSGGHDLGEDAVLRLESDEDLIKVITFHKSKGLEYPLVFIPFVGLCRPLGKSRGPLIAFHDDQGAPCYADANDAEALARADRERLAEDLRLLYVALTRARHACWVGLLAYGQDRSKGYSCKLAPSAIAYILNGGCELAPQTLWDALETLCHASPAVTLEPLPPTDDVRLPPAVEQTQPKAPRRPRLKPTESWWITSYSAILDGARAQPDRAELTAAPQEAGSSPAHENMAELRHEPAERHFQADGPGLHGLPRGATVGNFLHNVLEWMAEQGFGTVADHPQLLEAHLEQTCAAHGLEEWATMLATQLQRIIQVPLQTAGNAPAVPSLASLDPESYRPELEFLFPANTTSTQALDQLVVDTVLPGRPRPRLRPQTLNGMLKGYIDLTFEVNGRYYVLDYKSNWLGEDDSWYTRERMAEAMLEHRYDLQYVLYILALHRLLRSRLPGYRYESHIGGACYLFLRGCSSPGQGIFSDRPPRKLIEALDELFRAQSLQGELFDGL</sequence>
<comment type="domain">
    <text evidence="15">The N-terminal DNA-binding domain is a ssDNA-dependent ATPase and has ATP-dependent 3'-5' helicase function. This domain interacts with RecC.</text>
</comment>
<keyword evidence="1 15" id="KW-0540">Nuclease</keyword>
<keyword evidence="6 15" id="KW-0347">Helicase</keyword>
<feature type="region of interest" description="DNA-binding and helicase activity, interacts with RecC" evidence="15">
    <location>
        <begin position="1"/>
        <end position="860"/>
    </location>
</feature>
<dbReference type="EMBL" id="CP031093">
    <property type="protein sequence ID" value="QCF24503.1"/>
    <property type="molecule type" value="Genomic_DNA"/>
</dbReference>
<evidence type="ECO:0000256" key="15">
    <source>
        <dbReference type="HAMAP-Rule" id="MF_01485"/>
    </source>
</evidence>
<dbReference type="Pfam" id="PF00580">
    <property type="entry name" value="UvrD-helicase"/>
    <property type="match status" value="1"/>
</dbReference>
<evidence type="ECO:0000256" key="2">
    <source>
        <dbReference type="ARBA" id="ARBA00022723"/>
    </source>
</evidence>
<dbReference type="InterPro" id="IPR027417">
    <property type="entry name" value="P-loop_NTPase"/>
</dbReference>
<feature type="binding site" evidence="15">
    <location>
        <position position="1114"/>
    </location>
    <ligand>
        <name>Mg(2+)</name>
        <dbReference type="ChEBI" id="CHEBI:18420"/>
    </ligand>
</feature>
<feature type="binding site" evidence="16">
    <location>
        <begin position="20"/>
        <end position="27"/>
    </location>
    <ligand>
        <name>ATP</name>
        <dbReference type="ChEBI" id="CHEBI:30616"/>
    </ligand>
</feature>
<keyword evidence="3 15" id="KW-0547">Nucleotide-binding</keyword>
<dbReference type="EC" id="3.1.11.5" evidence="15"/>
<evidence type="ECO:0000256" key="11">
    <source>
        <dbReference type="ARBA" id="ARBA00023204"/>
    </source>
</evidence>
<dbReference type="PANTHER" id="PTHR11070">
    <property type="entry name" value="UVRD / RECB / PCRA DNA HELICASE FAMILY MEMBER"/>
    <property type="match status" value="1"/>
</dbReference>
<comment type="catalytic activity">
    <reaction evidence="13 15">
        <text>Couples ATP hydrolysis with the unwinding of duplex DNA by translocating in the 3'-5' direction.</text>
        <dbReference type="EC" id="5.6.2.4"/>
    </reaction>
</comment>
<comment type="domain">
    <text evidence="15">The C-terminal domain has nuclease activity and interacts with RecD. It interacts with RecA, facilitating its loading onto ssDNA.</text>
</comment>
<keyword evidence="21" id="KW-1185">Reference proteome</keyword>
<dbReference type="InterPro" id="IPR000212">
    <property type="entry name" value="DNA_helicase_UvrD/REP"/>
</dbReference>
<dbReference type="InterPro" id="IPR011604">
    <property type="entry name" value="PDDEXK-like_dom_sf"/>
</dbReference>
<protein>
    <recommendedName>
        <fullName evidence="15">RecBCD enzyme subunit RecB</fullName>
        <ecNumber evidence="15">3.1.11.5</ecNumber>
        <ecNumber evidence="15">5.6.2.4</ecNumber>
    </recommendedName>
    <alternativeName>
        <fullName evidence="15">DNA 3'-5' helicase subunit RecB</fullName>
    </alternativeName>
    <alternativeName>
        <fullName evidence="15">Exonuclease V subunit RecB</fullName>
        <shortName evidence="15">ExoV subunit RecB</shortName>
    </alternativeName>
    <alternativeName>
        <fullName evidence="15">Helicase/nuclease RecBCD subunit RecB</fullName>
    </alternativeName>
</protein>
<comment type="subunit">
    <text evidence="15">Heterotrimer of RecB, RecC and RecD. All subunits contribute to DNA-binding. Interacts with RecA.</text>
</comment>
<dbReference type="InterPro" id="IPR004586">
    <property type="entry name" value="RecB"/>
</dbReference>
<dbReference type="Proteomes" id="UP000298049">
    <property type="component" value="Chromosome"/>
</dbReference>
<evidence type="ECO:0000256" key="9">
    <source>
        <dbReference type="ARBA" id="ARBA00022842"/>
    </source>
</evidence>
<dbReference type="GO" id="GO:0005829">
    <property type="term" value="C:cytosol"/>
    <property type="evidence" value="ECO:0007669"/>
    <property type="project" value="TreeGrafter"/>
</dbReference>
<dbReference type="SUPFAM" id="SSF52540">
    <property type="entry name" value="P-loop containing nucleoside triphosphate hydrolases"/>
    <property type="match status" value="1"/>
</dbReference>
<evidence type="ECO:0000256" key="7">
    <source>
        <dbReference type="ARBA" id="ARBA00022839"/>
    </source>
</evidence>
<evidence type="ECO:0000256" key="3">
    <source>
        <dbReference type="ARBA" id="ARBA00022741"/>
    </source>
</evidence>
<comment type="cofactor">
    <cofactor evidence="15">
        <name>Mg(2+)</name>
        <dbReference type="ChEBI" id="CHEBI:18420"/>
    </cofactor>
    <text evidence="15">Binds 1 Mg(2+) ion per subunit.</text>
</comment>
<dbReference type="InterPro" id="IPR038726">
    <property type="entry name" value="PDDEXK_AddAB-type"/>
</dbReference>
<keyword evidence="2 15" id="KW-0479">Metal-binding</keyword>
<keyword evidence="4 15" id="KW-0227">DNA damage</keyword>
<dbReference type="GO" id="GO:0043138">
    <property type="term" value="F:3'-5' DNA helicase activity"/>
    <property type="evidence" value="ECO:0007669"/>
    <property type="project" value="UniProtKB-UniRule"/>
</dbReference>
<feature type="region of interest" description="Disordered" evidence="17">
    <location>
        <begin position="878"/>
        <end position="902"/>
    </location>
</feature>
<feature type="domain" description="UvrD-like helicase C-terminal" evidence="19">
    <location>
        <begin position="483"/>
        <end position="749"/>
    </location>
</feature>
<feature type="region of interest" description="Nuclease activity, interacts with RecD and RecA" evidence="15">
    <location>
        <begin position="908"/>
        <end position="1217"/>
    </location>
</feature>
<dbReference type="PANTHER" id="PTHR11070:SF23">
    <property type="entry name" value="RECBCD ENZYME SUBUNIT RECB"/>
    <property type="match status" value="1"/>
</dbReference>
<dbReference type="PROSITE" id="PS51217">
    <property type="entry name" value="UVRD_HELICASE_CTER"/>
    <property type="match status" value="1"/>
</dbReference>
<keyword evidence="5 15" id="KW-0378">Hydrolase</keyword>
<comment type="function">
    <text evidence="15">A helicase/nuclease that prepares dsDNA breaks (DSB) for recombinational DNA repair. Binds to DSBs and unwinds DNA via a highly rapid and processive ATP-dependent bidirectional helicase activity. Unwinds dsDNA until it encounters a Chi (crossover hotspot instigator) sequence from the 3' direction. Cuts ssDNA a few nucleotides 3' to the Chi site. The properties and activities of the enzyme are changed at Chi. The Chi-altered holoenzyme produces a long 3'-ssDNA overhang and facilitates RecA-binding to the ssDNA for homologous DNA recombination and repair. Holoenzyme degrades any linearized DNA that is unable to undergo homologous recombination. In the holoenzyme this subunit contributes ATPase, 3'-5' helicase, exonuclease activity and loads RecA onto ssDNA.</text>
</comment>
<dbReference type="Gene3D" id="3.40.50.300">
    <property type="entry name" value="P-loop containing nucleotide triphosphate hydrolases"/>
    <property type="match status" value="2"/>
</dbReference>
<dbReference type="RefSeq" id="WP_136545783.1">
    <property type="nucleotide sequence ID" value="NZ_CP031093.1"/>
</dbReference>
<evidence type="ECO:0000256" key="1">
    <source>
        <dbReference type="ARBA" id="ARBA00022722"/>
    </source>
</evidence>
<comment type="catalytic activity">
    <reaction evidence="14 15">
        <text>ATP + H2O = ADP + phosphate + H(+)</text>
        <dbReference type="Rhea" id="RHEA:13065"/>
        <dbReference type="ChEBI" id="CHEBI:15377"/>
        <dbReference type="ChEBI" id="CHEBI:15378"/>
        <dbReference type="ChEBI" id="CHEBI:30616"/>
        <dbReference type="ChEBI" id="CHEBI:43474"/>
        <dbReference type="ChEBI" id="CHEBI:456216"/>
        <dbReference type="EC" id="5.6.2.4"/>
    </reaction>
</comment>
<dbReference type="PROSITE" id="PS51198">
    <property type="entry name" value="UVRD_HELICASE_ATP_BIND"/>
    <property type="match status" value="1"/>
</dbReference>
<comment type="miscellaneous">
    <text evidence="15">In the RecBCD complex, RecB has a slow 3'-5' helicase, an exonuclease activity and loads RecA onto ssDNA, RecD has a fast 5'-3' helicase activity, while RecC stimulates the ATPase and processivity of the RecB helicase and contributes to recognition of the Chi site.</text>
</comment>
<evidence type="ECO:0000256" key="5">
    <source>
        <dbReference type="ARBA" id="ARBA00022801"/>
    </source>
</evidence>
<evidence type="ECO:0000256" key="6">
    <source>
        <dbReference type="ARBA" id="ARBA00022806"/>
    </source>
</evidence>
<evidence type="ECO:0000256" key="10">
    <source>
        <dbReference type="ARBA" id="ARBA00023125"/>
    </source>
</evidence>
<dbReference type="CDD" id="cd22352">
    <property type="entry name" value="RecB_C-like"/>
    <property type="match status" value="1"/>
</dbReference>
<dbReference type="GO" id="GO:0000287">
    <property type="term" value="F:magnesium ion binding"/>
    <property type="evidence" value="ECO:0007669"/>
    <property type="project" value="UniProtKB-UniRule"/>
</dbReference>
<gene>
    <name evidence="15 20" type="primary">recB</name>
    <name evidence="20" type="ORF">soil367_00190</name>
</gene>
<dbReference type="KEGG" id="hmi:soil367_00190"/>
<evidence type="ECO:0000259" key="18">
    <source>
        <dbReference type="PROSITE" id="PS51198"/>
    </source>
</evidence>
<dbReference type="SUPFAM" id="SSF52980">
    <property type="entry name" value="Restriction endonuclease-like"/>
    <property type="match status" value="1"/>
</dbReference>
<evidence type="ECO:0000256" key="16">
    <source>
        <dbReference type="PROSITE-ProRule" id="PRU00560"/>
    </source>
</evidence>
<dbReference type="GO" id="GO:0000724">
    <property type="term" value="P:double-strand break repair via homologous recombination"/>
    <property type="evidence" value="ECO:0007669"/>
    <property type="project" value="UniProtKB-UniRule"/>
</dbReference>
<evidence type="ECO:0000256" key="17">
    <source>
        <dbReference type="SAM" id="MobiDB-lite"/>
    </source>
</evidence>
<dbReference type="Gene3D" id="1.10.486.10">
    <property type="entry name" value="PCRA, domain 4"/>
    <property type="match status" value="1"/>
</dbReference>
<feature type="binding site" evidence="15">
    <location>
        <position position="1101"/>
    </location>
    <ligand>
        <name>Mg(2+)</name>
        <dbReference type="ChEBI" id="CHEBI:18420"/>
    </ligand>
</feature>
<evidence type="ECO:0000256" key="4">
    <source>
        <dbReference type="ARBA" id="ARBA00022763"/>
    </source>
</evidence>
<evidence type="ECO:0000313" key="20">
    <source>
        <dbReference type="EMBL" id="QCF24503.1"/>
    </source>
</evidence>
<feature type="domain" description="UvrD-like helicase ATP-binding" evidence="18">
    <location>
        <begin position="1"/>
        <end position="450"/>
    </location>
</feature>
<keyword evidence="12 15" id="KW-0413">Isomerase</keyword>
<keyword evidence="7 15" id="KW-0269">Exonuclease</keyword>
<accession>A0A4P7XDC6</accession>
<dbReference type="GO" id="GO:0016887">
    <property type="term" value="F:ATP hydrolysis activity"/>
    <property type="evidence" value="ECO:0007669"/>
    <property type="project" value="RHEA"/>
</dbReference>
<keyword evidence="9 15" id="KW-0460">Magnesium</keyword>
<evidence type="ECO:0000259" key="19">
    <source>
        <dbReference type="PROSITE" id="PS51217"/>
    </source>
</evidence>
<evidence type="ECO:0000256" key="14">
    <source>
        <dbReference type="ARBA" id="ARBA00048988"/>
    </source>
</evidence>
<comment type="similarity">
    <text evidence="15">Belongs to the helicase family. UvrD subfamily.</text>
</comment>
<proteinExistence type="inferred from homology"/>
<dbReference type="GO" id="GO:0009338">
    <property type="term" value="C:exodeoxyribonuclease V complex"/>
    <property type="evidence" value="ECO:0007669"/>
    <property type="project" value="TreeGrafter"/>
</dbReference>
<dbReference type="HAMAP" id="MF_01485">
    <property type="entry name" value="RecB"/>
    <property type="match status" value="1"/>
</dbReference>
<dbReference type="OrthoDB" id="9810135at2"/>
<name>A0A4P7XDC6_9ALTE</name>
<dbReference type="GO" id="GO:0005524">
    <property type="term" value="F:ATP binding"/>
    <property type="evidence" value="ECO:0007669"/>
    <property type="project" value="UniProtKB-UniRule"/>
</dbReference>
<dbReference type="Pfam" id="PF12705">
    <property type="entry name" value="PDDEXK_1"/>
    <property type="match status" value="1"/>
</dbReference>
<evidence type="ECO:0000313" key="21">
    <source>
        <dbReference type="Proteomes" id="UP000298049"/>
    </source>
</evidence>
<dbReference type="InterPro" id="IPR014017">
    <property type="entry name" value="DNA_helicase_UvrD-like_C"/>
</dbReference>
<dbReference type="InterPro" id="IPR014016">
    <property type="entry name" value="UvrD-like_ATP-bd"/>
</dbReference>
<evidence type="ECO:0000256" key="13">
    <source>
        <dbReference type="ARBA" id="ARBA00034617"/>
    </source>
</evidence>
<feature type="binding site" evidence="15">
    <location>
        <position position="979"/>
    </location>
    <ligand>
        <name>Mg(2+)</name>
        <dbReference type="ChEBI" id="CHEBI:18420"/>
    </ligand>
</feature>
<dbReference type="Gene3D" id="3.90.320.10">
    <property type="match status" value="1"/>
</dbReference>
<dbReference type="AlphaFoldDB" id="A0A4P7XDC6"/>
<feature type="active site" description="For nuclease activity" evidence="15">
    <location>
        <position position="1114"/>
    </location>
</feature>